<evidence type="ECO:0000313" key="2">
    <source>
        <dbReference type="EMBL" id="VFK48743.1"/>
    </source>
</evidence>
<sequence length="100" mass="11590">MPCLIKLRDSLAITGNYRKEFLEQLANMPSDTRARIEKFVFEDLPGLSSITRSGKVEKIKGYDTYYKARFGAYRVCTALENDTLILRAVMDRKDIYKIFP</sequence>
<dbReference type="EMBL" id="CAADFR010000079">
    <property type="protein sequence ID" value="VFK40936.1"/>
    <property type="molecule type" value="Genomic_DNA"/>
</dbReference>
<dbReference type="PANTHER" id="PTHR38813">
    <property type="match status" value="1"/>
</dbReference>
<dbReference type="Gene3D" id="3.30.2310.20">
    <property type="entry name" value="RelE-like"/>
    <property type="match status" value="1"/>
</dbReference>
<dbReference type="SUPFAM" id="SSF143011">
    <property type="entry name" value="RelE-like"/>
    <property type="match status" value="1"/>
</dbReference>
<dbReference type="PANTHER" id="PTHR38813:SF1">
    <property type="entry name" value="TOXIN RELE1-RELATED"/>
    <property type="match status" value="1"/>
</dbReference>
<evidence type="ECO:0000313" key="1">
    <source>
        <dbReference type="EMBL" id="VFK40936.1"/>
    </source>
</evidence>
<gene>
    <name evidence="2" type="ORF">BECKSD772E_GA0070983_11399</name>
    <name evidence="1" type="ORF">BECKSD772F_GA0070984_10799</name>
</gene>
<accession>A0A450YHB7</accession>
<dbReference type="InterPro" id="IPR052747">
    <property type="entry name" value="TA_system_RelE_toxin"/>
</dbReference>
<dbReference type="AlphaFoldDB" id="A0A450YHB7"/>
<name>A0A450YHB7_9GAMM</name>
<reference evidence="1" key="1">
    <citation type="submission" date="2019-02" db="EMBL/GenBank/DDBJ databases">
        <authorList>
            <person name="Gruber-Vodicka R. H."/>
            <person name="Seah K. B. B."/>
        </authorList>
    </citation>
    <scope>NUCLEOTIDE SEQUENCE</scope>
    <source>
        <strain evidence="2">BECK_S1320</strain>
        <strain evidence="1">BECK_S1321</strain>
    </source>
</reference>
<dbReference type="EMBL" id="CAADFU010000139">
    <property type="protein sequence ID" value="VFK48743.1"/>
    <property type="molecule type" value="Genomic_DNA"/>
</dbReference>
<dbReference type="InterPro" id="IPR035093">
    <property type="entry name" value="RelE/ParE_toxin_dom_sf"/>
</dbReference>
<protein>
    <submittedName>
        <fullName evidence="1">mRNA interferase RelE/StbE</fullName>
    </submittedName>
</protein>
<organism evidence="1">
    <name type="scientific">Candidatus Kentrum sp. SD</name>
    <dbReference type="NCBI Taxonomy" id="2126332"/>
    <lineage>
        <taxon>Bacteria</taxon>
        <taxon>Pseudomonadati</taxon>
        <taxon>Pseudomonadota</taxon>
        <taxon>Gammaproteobacteria</taxon>
        <taxon>Candidatus Kentrum</taxon>
    </lineage>
</organism>
<proteinExistence type="predicted"/>